<keyword evidence="2" id="KW-0472">Membrane</keyword>
<accession>A0A1Y5XMJ3</accession>
<dbReference type="AlphaFoldDB" id="A0A1Y5XMJ3"/>
<protein>
    <submittedName>
        <fullName evidence="3">Uncharacterized protein</fullName>
    </submittedName>
</protein>
<gene>
    <name evidence="3" type="ORF">SAMN05661093_03629</name>
</gene>
<sequence>MTADNARHINRQPDPAVEPRSSTAPAVVGRVTSPAASRRVAAWLGWHGLELVGVGVPLALAVMVDGWWAVLAGVVGAGWASHEIQLARRHRSHRAETQKPLGDSGNDVELSGKDRDHD</sequence>
<organism evidence="3 4">
    <name type="scientific">Kibdelosporangium aridum</name>
    <dbReference type="NCBI Taxonomy" id="2030"/>
    <lineage>
        <taxon>Bacteria</taxon>
        <taxon>Bacillati</taxon>
        <taxon>Actinomycetota</taxon>
        <taxon>Actinomycetes</taxon>
        <taxon>Pseudonocardiales</taxon>
        <taxon>Pseudonocardiaceae</taxon>
        <taxon>Kibdelosporangium</taxon>
    </lineage>
</organism>
<name>A0A1Y5XMJ3_KIBAR</name>
<feature type="region of interest" description="Disordered" evidence="1">
    <location>
        <begin position="1"/>
        <end position="29"/>
    </location>
</feature>
<evidence type="ECO:0000313" key="4">
    <source>
        <dbReference type="Proteomes" id="UP000192674"/>
    </source>
</evidence>
<dbReference type="EMBL" id="FWXV01000002">
    <property type="protein sequence ID" value="SMC99056.1"/>
    <property type="molecule type" value="Genomic_DNA"/>
</dbReference>
<feature type="transmembrane region" description="Helical" evidence="2">
    <location>
        <begin position="40"/>
        <end position="60"/>
    </location>
</feature>
<keyword evidence="2" id="KW-1133">Transmembrane helix</keyword>
<proteinExistence type="predicted"/>
<evidence type="ECO:0000256" key="1">
    <source>
        <dbReference type="SAM" id="MobiDB-lite"/>
    </source>
</evidence>
<feature type="transmembrane region" description="Helical" evidence="2">
    <location>
        <begin position="66"/>
        <end position="84"/>
    </location>
</feature>
<dbReference type="Proteomes" id="UP000192674">
    <property type="component" value="Unassembled WGS sequence"/>
</dbReference>
<evidence type="ECO:0000313" key="3">
    <source>
        <dbReference type="EMBL" id="SMC99056.1"/>
    </source>
</evidence>
<feature type="region of interest" description="Disordered" evidence="1">
    <location>
        <begin position="88"/>
        <end position="118"/>
    </location>
</feature>
<evidence type="ECO:0000256" key="2">
    <source>
        <dbReference type="SAM" id="Phobius"/>
    </source>
</evidence>
<keyword evidence="2" id="KW-0812">Transmembrane</keyword>
<dbReference type="RefSeq" id="WP_084427644.1">
    <property type="nucleotide sequence ID" value="NZ_FWXV01000002.1"/>
</dbReference>
<keyword evidence="4" id="KW-1185">Reference proteome</keyword>
<reference evidence="3 4" key="1">
    <citation type="submission" date="2017-04" db="EMBL/GenBank/DDBJ databases">
        <authorList>
            <person name="Afonso C.L."/>
            <person name="Miller P.J."/>
            <person name="Scott M.A."/>
            <person name="Spackman E."/>
            <person name="Goraichik I."/>
            <person name="Dimitrov K.M."/>
            <person name="Suarez D.L."/>
            <person name="Swayne D.E."/>
        </authorList>
    </citation>
    <scope>NUCLEOTIDE SEQUENCE [LARGE SCALE GENOMIC DNA]</scope>
    <source>
        <strain evidence="3 4">DSM 43828</strain>
    </source>
</reference>